<feature type="region of interest" description="Disordered" evidence="4">
    <location>
        <begin position="52"/>
        <end position="91"/>
    </location>
</feature>
<evidence type="ECO:0000259" key="5">
    <source>
        <dbReference type="PROSITE" id="PS50113"/>
    </source>
</evidence>
<dbReference type="Proteomes" id="UP001521222">
    <property type="component" value="Unassembled WGS sequence"/>
</dbReference>
<protein>
    <recommendedName>
        <fullName evidence="5">PAC domain-containing protein</fullName>
    </recommendedName>
</protein>
<keyword evidence="7" id="KW-1185">Reference proteome</keyword>
<feature type="domain" description="PAC" evidence="5">
    <location>
        <begin position="439"/>
        <end position="492"/>
    </location>
</feature>
<evidence type="ECO:0000256" key="3">
    <source>
        <dbReference type="ARBA" id="ARBA00022991"/>
    </source>
</evidence>
<feature type="region of interest" description="Disordered" evidence="4">
    <location>
        <begin position="561"/>
        <end position="581"/>
    </location>
</feature>
<gene>
    <name evidence="6" type="ORF">SLS59_000271</name>
</gene>
<evidence type="ECO:0000313" key="7">
    <source>
        <dbReference type="Proteomes" id="UP001521222"/>
    </source>
</evidence>
<accession>A0ABR3S4E6</accession>
<dbReference type="Pfam" id="PF13426">
    <property type="entry name" value="PAS_9"/>
    <property type="match status" value="1"/>
</dbReference>
<keyword evidence="2" id="KW-0288">FMN</keyword>
<dbReference type="PANTHER" id="PTHR47429:SF9">
    <property type="entry name" value="PAS DOMAIN-CONTAINING PROTEIN"/>
    <property type="match status" value="1"/>
</dbReference>
<feature type="compositionally biased region" description="Polar residues" evidence="4">
    <location>
        <begin position="774"/>
        <end position="795"/>
    </location>
</feature>
<feature type="region of interest" description="Disordered" evidence="4">
    <location>
        <begin position="200"/>
        <end position="223"/>
    </location>
</feature>
<dbReference type="PANTHER" id="PTHR47429">
    <property type="entry name" value="PROTEIN TWIN LOV 1"/>
    <property type="match status" value="1"/>
</dbReference>
<dbReference type="InterPro" id="IPR000014">
    <property type="entry name" value="PAS"/>
</dbReference>
<proteinExistence type="predicted"/>
<name>A0ABR3S4E6_9PLEO</name>
<keyword evidence="1" id="KW-0285">Flavoprotein</keyword>
<feature type="compositionally biased region" description="Polar residues" evidence="4">
    <location>
        <begin position="53"/>
        <end position="67"/>
    </location>
</feature>
<feature type="region of interest" description="Disordered" evidence="4">
    <location>
        <begin position="773"/>
        <end position="804"/>
    </location>
</feature>
<dbReference type="EMBL" id="JAKIXB020000001">
    <property type="protein sequence ID" value="KAL1611552.1"/>
    <property type="molecule type" value="Genomic_DNA"/>
</dbReference>
<evidence type="ECO:0000313" key="6">
    <source>
        <dbReference type="EMBL" id="KAL1611552.1"/>
    </source>
</evidence>
<reference evidence="6 7" key="1">
    <citation type="submission" date="2024-02" db="EMBL/GenBank/DDBJ databases">
        <title>De novo assembly and annotation of 12 fungi associated with fruit tree decline syndrome in Ontario, Canada.</title>
        <authorList>
            <person name="Sulman M."/>
            <person name="Ellouze W."/>
            <person name="Ilyukhin E."/>
        </authorList>
    </citation>
    <scope>NUCLEOTIDE SEQUENCE [LARGE SCALE GENOMIC DNA]</scope>
    <source>
        <strain evidence="6 7">M97-236</strain>
    </source>
</reference>
<feature type="compositionally biased region" description="Basic and acidic residues" evidence="4">
    <location>
        <begin position="726"/>
        <end position="743"/>
    </location>
</feature>
<dbReference type="InterPro" id="IPR035965">
    <property type="entry name" value="PAS-like_dom_sf"/>
</dbReference>
<feature type="compositionally biased region" description="Low complexity" evidence="4">
    <location>
        <begin position="153"/>
        <end position="172"/>
    </location>
</feature>
<feature type="compositionally biased region" description="Polar residues" evidence="4">
    <location>
        <begin position="122"/>
        <end position="132"/>
    </location>
</feature>
<feature type="region of interest" description="Disordered" evidence="4">
    <location>
        <begin position="106"/>
        <end position="186"/>
    </location>
</feature>
<evidence type="ECO:0000256" key="4">
    <source>
        <dbReference type="SAM" id="MobiDB-lite"/>
    </source>
</evidence>
<feature type="compositionally biased region" description="Basic residues" evidence="4">
    <location>
        <begin position="106"/>
        <end position="117"/>
    </location>
</feature>
<feature type="compositionally biased region" description="Polar residues" evidence="4">
    <location>
        <begin position="173"/>
        <end position="186"/>
    </location>
</feature>
<evidence type="ECO:0000256" key="2">
    <source>
        <dbReference type="ARBA" id="ARBA00022643"/>
    </source>
</evidence>
<dbReference type="Gene3D" id="3.30.450.20">
    <property type="entry name" value="PAS domain"/>
    <property type="match status" value="1"/>
</dbReference>
<dbReference type="SUPFAM" id="SSF55785">
    <property type="entry name" value="PYP-like sensor domain (PAS domain)"/>
    <property type="match status" value="1"/>
</dbReference>
<organism evidence="6 7">
    <name type="scientific">Nothophoma quercina</name>
    <dbReference type="NCBI Taxonomy" id="749835"/>
    <lineage>
        <taxon>Eukaryota</taxon>
        <taxon>Fungi</taxon>
        <taxon>Dikarya</taxon>
        <taxon>Ascomycota</taxon>
        <taxon>Pezizomycotina</taxon>
        <taxon>Dothideomycetes</taxon>
        <taxon>Pleosporomycetidae</taxon>
        <taxon>Pleosporales</taxon>
        <taxon>Pleosporineae</taxon>
        <taxon>Didymellaceae</taxon>
        <taxon>Nothophoma</taxon>
    </lineage>
</organism>
<dbReference type="InterPro" id="IPR000700">
    <property type="entry name" value="PAS-assoc_C"/>
</dbReference>
<evidence type="ECO:0000256" key="1">
    <source>
        <dbReference type="ARBA" id="ARBA00022630"/>
    </source>
</evidence>
<feature type="compositionally biased region" description="Basic and acidic residues" evidence="4">
    <location>
        <begin position="567"/>
        <end position="577"/>
    </location>
</feature>
<comment type="caution">
    <text evidence="6">The sequence shown here is derived from an EMBL/GenBank/DDBJ whole genome shotgun (WGS) entry which is preliminary data.</text>
</comment>
<feature type="region of interest" description="Disordered" evidence="4">
    <location>
        <begin position="694"/>
        <end position="761"/>
    </location>
</feature>
<keyword evidence="3" id="KW-0157">Chromophore</keyword>
<sequence>MGSVGEQTPAYYVDSVIAGASPDAGAKVHGDAEGPMGEPLVMDFAAMHDERSINGSHSPLASPSSRVDGSWLSDDDTAAAPPDIAVNRRDISHHVPLRTSDFTTKVKRRSLLGRSSRKSSLTPDTATTSYTMAETRRLVMPETPESQKSFNISSSRRGSTGGQSSVRGSSTGPTTMRSSADSVISQDSLTPSIATGALAPLQQKNGLEDGDRLSPLLEDDPKSWDLVEPEENNRKVFSLEARSEQLFSEEHLAAIFKDTPSLLRFTSFLSVARPKSVPILIYYLDALKALRAINYANAVAEALEPIPGLEFTDTQARPTVNGILEEKAKLAFDILVRDDLPAFITHIFTQVVSVSISKRVTGNLPPLLREASEGLAEVFCLTDPSRRDNPIIFASEEFHRTTQYGVSYAIGRNCRFLQGPKTNRSSVARFKEMCQQGKEHSEVFLNYRRDGSPFMNLLMQAPLLDSRGNLRYFIGAQIDVSGLVKDATDLDAFQRMLAEEEGTAPAEEAKDEFQELSEMFNHGELDTVRKFGGNMHRDHLEDNDDKASVIQRPRLLIQDQSTFDVESVEKPPPKPEGRLSGPYKHQYLLVRPAPSLRILFTSPSLRVPGILQSQFLDRIGGSNRVRESVRDALADGSRGVTAKIRWLPHAVHDLENSYEEGRPRWIHCTPLLGQSGSVGIWMIVIVDEEMHTQPNRRFRQAPPVASDVRRPHYTAPTGANRNLPSRMDDLDLTSDDRRDDYSHSSRVASPYGERNGERNGTGAHRHMLLDAMRSPSSPQRSINEQRAVHNHSSANGLKDNSGEAERNGSIWSAISEGSGILKTTTIEIKEEMAGSVGSSTRSSVVPKEWEEMMTAEEEPSGIFKMIVEQGRLAKAKRSIGALRQRAEAL</sequence>
<dbReference type="PROSITE" id="PS50113">
    <property type="entry name" value="PAC"/>
    <property type="match status" value="1"/>
</dbReference>